<evidence type="ECO:0000259" key="3">
    <source>
        <dbReference type="Pfam" id="PF24053"/>
    </source>
</evidence>
<feature type="compositionally biased region" description="Acidic residues" evidence="1">
    <location>
        <begin position="298"/>
        <end position="307"/>
    </location>
</feature>
<dbReference type="Pfam" id="PF24053">
    <property type="entry name" value="DUF7356"/>
    <property type="match status" value="1"/>
</dbReference>
<feature type="region of interest" description="Disordered" evidence="1">
    <location>
        <begin position="298"/>
        <end position="343"/>
    </location>
</feature>
<sequence length="343" mass="37674">MDINGFIAVILAFFIVAGSSDALFVWNFRKLTDAVPNNTSPDTRISPSLSPVSGGGSKRNPIDADESGKKKLNDHQGTTDSSKADPKGSSNSTTGSVTPTTEKQADKEKNHQGSEKGDKTTDSRLGTNESCKESPKSCTDDKSILACFHAGPREWILLVQNEEESILKVNLSIPISEENHWQTFEISGHQTTKINITSSMGKSSKIVLNAGNKDCVIHMETPDYKREFFKKISFYSKQITPIYGAYFLLLVTLIFGGAWACCNLRKRRRLGGVAYQELEMGLPESASAVNVDTAEGWDQDWDDDWDEDKAVKSPGGHHVGSISANGLTSRSSRKDGWENDWDD</sequence>
<proteinExistence type="predicted"/>
<organism evidence="4 5">
    <name type="scientific">Ilex paraguariensis</name>
    <name type="common">yerba mate</name>
    <dbReference type="NCBI Taxonomy" id="185542"/>
    <lineage>
        <taxon>Eukaryota</taxon>
        <taxon>Viridiplantae</taxon>
        <taxon>Streptophyta</taxon>
        <taxon>Embryophyta</taxon>
        <taxon>Tracheophyta</taxon>
        <taxon>Spermatophyta</taxon>
        <taxon>Magnoliopsida</taxon>
        <taxon>eudicotyledons</taxon>
        <taxon>Gunneridae</taxon>
        <taxon>Pentapetalae</taxon>
        <taxon>asterids</taxon>
        <taxon>campanulids</taxon>
        <taxon>Aquifoliales</taxon>
        <taxon>Aquifoliaceae</taxon>
        <taxon>Ilex</taxon>
    </lineage>
</organism>
<keyword evidence="2" id="KW-0812">Transmembrane</keyword>
<keyword evidence="2" id="KW-0472">Membrane</keyword>
<feature type="compositionally biased region" description="Basic and acidic residues" evidence="1">
    <location>
        <begin position="130"/>
        <end position="139"/>
    </location>
</feature>
<gene>
    <name evidence="4" type="ORF">ILEXP_LOCUS12217</name>
</gene>
<keyword evidence="2" id="KW-1133">Transmembrane helix</keyword>
<feature type="compositionally biased region" description="Polar residues" evidence="1">
    <location>
        <begin position="88"/>
        <end position="102"/>
    </location>
</feature>
<dbReference type="InterPro" id="IPR055780">
    <property type="entry name" value="DUF7356"/>
</dbReference>
<dbReference type="PANTHER" id="PTHR34200">
    <property type="entry name" value="DENTIN SIALOPHOSPHOPROTEIN-LIKE ISOFORM X1"/>
    <property type="match status" value="1"/>
</dbReference>
<feature type="transmembrane region" description="Helical" evidence="2">
    <location>
        <begin position="243"/>
        <end position="262"/>
    </location>
</feature>
<accession>A0ABC8RHP1</accession>
<feature type="compositionally biased region" description="Basic and acidic residues" evidence="1">
    <location>
        <begin position="103"/>
        <end position="122"/>
    </location>
</feature>
<evidence type="ECO:0000256" key="2">
    <source>
        <dbReference type="SAM" id="Phobius"/>
    </source>
</evidence>
<dbReference type="Proteomes" id="UP001642360">
    <property type="component" value="Unassembled WGS sequence"/>
</dbReference>
<dbReference type="AlphaFoldDB" id="A0ABC8RHP1"/>
<feature type="region of interest" description="Disordered" evidence="1">
    <location>
        <begin position="35"/>
        <end position="139"/>
    </location>
</feature>
<comment type="caution">
    <text evidence="4">The sequence shown here is derived from an EMBL/GenBank/DDBJ whole genome shotgun (WGS) entry which is preliminary data.</text>
</comment>
<feature type="compositionally biased region" description="Basic and acidic residues" evidence="1">
    <location>
        <begin position="60"/>
        <end position="74"/>
    </location>
</feature>
<feature type="domain" description="DUF7356" evidence="3">
    <location>
        <begin position="125"/>
        <end position="222"/>
    </location>
</feature>
<evidence type="ECO:0000313" key="4">
    <source>
        <dbReference type="EMBL" id="CAK9144464.1"/>
    </source>
</evidence>
<dbReference type="PANTHER" id="PTHR34200:SF2">
    <property type="entry name" value="TRANSMEMBRANE PROTEIN"/>
    <property type="match status" value="1"/>
</dbReference>
<protein>
    <recommendedName>
        <fullName evidence="3">DUF7356 domain-containing protein</fullName>
    </recommendedName>
</protein>
<evidence type="ECO:0000256" key="1">
    <source>
        <dbReference type="SAM" id="MobiDB-lite"/>
    </source>
</evidence>
<keyword evidence="5" id="KW-1185">Reference proteome</keyword>
<dbReference type="EMBL" id="CAUOFW020001392">
    <property type="protein sequence ID" value="CAK9144464.1"/>
    <property type="molecule type" value="Genomic_DNA"/>
</dbReference>
<evidence type="ECO:0000313" key="5">
    <source>
        <dbReference type="Proteomes" id="UP001642360"/>
    </source>
</evidence>
<reference evidence="4 5" key="1">
    <citation type="submission" date="2024-02" db="EMBL/GenBank/DDBJ databases">
        <authorList>
            <person name="Vignale AGUSTIN F."/>
            <person name="Sosa J E."/>
            <person name="Modenutti C."/>
        </authorList>
    </citation>
    <scope>NUCLEOTIDE SEQUENCE [LARGE SCALE GENOMIC DNA]</scope>
</reference>
<feature type="compositionally biased region" description="Polar residues" evidence="1">
    <location>
        <begin position="35"/>
        <end position="45"/>
    </location>
</feature>
<name>A0ABC8RHP1_9AQUA</name>